<evidence type="ECO:0000256" key="1">
    <source>
        <dbReference type="SAM" id="SignalP"/>
    </source>
</evidence>
<dbReference type="SUPFAM" id="SSF49785">
    <property type="entry name" value="Galactose-binding domain-like"/>
    <property type="match status" value="1"/>
</dbReference>
<protein>
    <submittedName>
        <fullName evidence="3">DUF6351 family protein</fullName>
    </submittedName>
</protein>
<dbReference type="Pfam" id="PF17963">
    <property type="entry name" value="Big_9"/>
    <property type="match status" value="1"/>
</dbReference>
<dbReference type="PROSITE" id="PS50022">
    <property type="entry name" value="FA58C_3"/>
    <property type="match status" value="1"/>
</dbReference>
<feature type="chain" id="PRO_5047262104" evidence="1">
    <location>
        <begin position="22"/>
        <end position="982"/>
    </location>
</feature>
<evidence type="ECO:0000313" key="4">
    <source>
        <dbReference type="Proteomes" id="UP001552427"/>
    </source>
</evidence>
<dbReference type="RefSeq" id="WP_364446645.1">
    <property type="nucleotide sequence ID" value="NZ_JBFARM010000003.1"/>
</dbReference>
<dbReference type="InterPro" id="IPR000421">
    <property type="entry name" value="FA58C"/>
</dbReference>
<dbReference type="Proteomes" id="UP001552427">
    <property type="component" value="Unassembled WGS sequence"/>
</dbReference>
<gene>
    <name evidence="3" type="ORF">AB0K40_09255</name>
</gene>
<comment type="caution">
    <text evidence="3">The sequence shown here is derived from an EMBL/GenBank/DDBJ whole genome shotgun (WGS) entry which is preliminary data.</text>
</comment>
<sequence length="982" mass="104909">MSARMHLRSSVIALLTTALLAAGNLTAPSLSAETITTQNSALASDIECTGHRAMGATVTASSTFSSSYGAKNAVDGLCAESSRWMSSAADATPTLTIKFPARTRVGTVGIYSGSGWPNPYADTVLVDFTVEAQTDDGWVTVGTAVDNTKPVVTFSTDLTTDTLRLVITKKSRHSTNAARLYELVVRAPGEGPPTPRPTAADDFRTVTQGTELVADAPGVLGNDSFPDGVTPAVTAWSEPAHGTLTTSADGSFRYRPDRGYVGVDTFTYGVGDDSERSTATVTITVTAEPGESRPDELGISAISGRPDMVTGGDALLRIALPRAVSRENLQVTVNGQADVTPAFQAGAGAGELLGLVTGLREGENTVEVTTRTPGGPRASITLVNHPAQGPVFSGPHERPFACETAAFAIPVIGGRLGEPLDADCTIAPRVDYFYRTTGNAYKAWPAGATAYPSDLATTTNSLGVTVKFVVRMETSTANRAVVQMSMLHDPLAEPAPSPAARPAGWNGRAVFTLGGGCAGGWYRSGSGTGTVTDAFMLGRGFALMSSSLNVFGNNCNDVTAAETAMMTKELFVERHGPVEHTIGYGCSGGSYQAHQIADNYPGIFDGIVVGCSFPEVGISTVNFLTDARLLDTYFNSGATLAWTDEQKRKASGFATAAMVSAMSRGANRIDPRLDCDMVPEQQRYNPDTNRGGVRCGVYDHMINIYGADPATGFARRPLDNVGIQYGLGALKDGAITPEQFLDLNERIGGLDADANVVPRRTEADPAATKIAYRTGRVISGGRGLATTPIIDYRSYWDDVSWGDIHVRYHTFSMRERLKEANGTAANHVSLLEDARYGLFSTESALVRHAVTQMDHWLTNLAGLRPGGKAIQRITTARPDTLVEGCNTRDEKPRFVAETLERDPASACERLYPTASFPREVAGEDVTADIVTCRLTKLKRDGYGVRWTDQQWERLRTIFPRGVCDYSKPGVSQQRTKNTWQRF</sequence>
<organism evidence="3 4">
    <name type="scientific">Nonomuraea bangladeshensis</name>
    <dbReference type="NCBI Taxonomy" id="404385"/>
    <lineage>
        <taxon>Bacteria</taxon>
        <taxon>Bacillati</taxon>
        <taxon>Actinomycetota</taxon>
        <taxon>Actinomycetes</taxon>
        <taxon>Streptosporangiales</taxon>
        <taxon>Streptosporangiaceae</taxon>
        <taxon>Nonomuraea</taxon>
    </lineage>
</organism>
<feature type="signal peptide" evidence="1">
    <location>
        <begin position="1"/>
        <end position="21"/>
    </location>
</feature>
<keyword evidence="1" id="KW-0732">Signal</keyword>
<dbReference type="Pfam" id="PF00754">
    <property type="entry name" value="F5_F8_type_C"/>
    <property type="match status" value="1"/>
</dbReference>
<keyword evidence="4" id="KW-1185">Reference proteome</keyword>
<dbReference type="InterPro" id="IPR029058">
    <property type="entry name" value="AB_hydrolase_fold"/>
</dbReference>
<dbReference type="SUPFAM" id="SSF53474">
    <property type="entry name" value="alpha/beta-Hydrolases"/>
    <property type="match status" value="1"/>
</dbReference>
<dbReference type="Gene3D" id="2.60.40.2810">
    <property type="match status" value="1"/>
</dbReference>
<dbReference type="Pfam" id="PF19878">
    <property type="entry name" value="DUF6351"/>
    <property type="match status" value="1"/>
</dbReference>
<accession>A0ABV3GZF4</accession>
<evidence type="ECO:0000313" key="3">
    <source>
        <dbReference type="EMBL" id="MEV4285681.1"/>
    </source>
</evidence>
<name>A0ABV3GZF4_9ACTN</name>
<dbReference type="InterPro" id="IPR008979">
    <property type="entry name" value="Galactose-bd-like_sf"/>
</dbReference>
<evidence type="ECO:0000259" key="2">
    <source>
        <dbReference type="PROSITE" id="PS50022"/>
    </source>
</evidence>
<dbReference type="InterPro" id="IPR045556">
    <property type="entry name" value="DUF6351"/>
</dbReference>
<reference evidence="3 4" key="1">
    <citation type="submission" date="2024-06" db="EMBL/GenBank/DDBJ databases">
        <title>The Natural Products Discovery Center: Release of the First 8490 Sequenced Strains for Exploring Actinobacteria Biosynthetic Diversity.</title>
        <authorList>
            <person name="Kalkreuter E."/>
            <person name="Kautsar S.A."/>
            <person name="Yang D."/>
            <person name="Bader C.D."/>
            <person name="Teijaro C.N."/>
            <person name="Fluegel L."/>
            <person name="Davis C.M."/>
            <person name="Simpson J.R."/>
            <person name="Lauterbach L."/>
            <person name="Steele A.D."/>
            <person name="Gui C."/>
            <person name="Meng S."/>
            <person name="Li G."/>
            <person name="Viehrig K."/>
            <person name="Ye F."/>
            <person name="Su P."/>
            <person name="Kiefer A.F."/>
            <person name="Nichols A."/>
            <person name="Cepeda A.J."/>
            <person name="Yan W."/>
            <person name="Fan B."/>
            <person name="Jiang Y."/>
            <person name="Adhikari A."/>
            <person name="Zheng C.-J."/>
            <person name="Schuster L."/>
            <person name="Cowan T.M."/>
            <person name="Smanski M.J."/>
            <person name="Chevrette M.G."/>
            <person name="De Carvalho L.P.S."/>
            <person name="Shen B."/>
        </authorList>
    </citation>
    <scope>NUCLEOTIDE SEQUENCE [LARGE SCALE GENOMIC DNA]</scope>
    <source>
        <strain evidence="3 4">NPDC049574</strain>
    </source>
</reference>
<proteinExistence type="predicted"/>
<feature type="domain" description="F5/8 type C" evidence="2">
    <location>
        <begin position="41"/>
        <end position="185"/>
    </location>
</feature>
<dbReference type="Gene3D" id="2.60.120.260">
    <property type="entry name" value="Galactose-binding domain-like"/>
    <property type="match status" value="1"/>
</dbReference>
<dbReference type="EMBL" id="JBFARM010000003">
    <property type="protein sequence ID" value="MEV4285681.1"/>
    <property type="molecule type" value="Genomic_DNA"/>
</dbReference>